<name>A0A8E6EWB4_9BACT</name>
<dbReference type="KEGG" id="tsph:KIH39_06850"/>
<reference evidence="1" key="1">
    <citation type="submission" date="2021-05" db="EMBL/GenBank/DDBJ databases">
        <title>Complete genome sequence of the cellulolytic planctomycete Telmatocola sphagniphila SP2T and characterization of the first cellulase from planctomycetes.</title>
        <authorList>
            <person name="Rakitin A.L."/>
            <person name="Beletsky A.V."/>
            <person name="Naumoff D.G."/>
            <person name="Kulichevskaya I.S."/>
            <person name="Mardanov A.V."/>
            <person name="Ravin N.V."/>
            <person name="Dedysh S.N."/>
        </authorList>
    </citation>
    <scope>NUCLEOTIDE SEQUENCE</scope>
    <source>
        <strain evidence="1">SP2T</strain>
    </source>
</reference>
<dbReference type="Proteomes" id="UP000676194">
    <property type="component" value="Chromosome"/>
</dbReference>
<proteinExistence type="predicted"/>
<organism evidence="1 2">
    <name type="scientific">Telmatocola sphagniphila</name>
    <dbReference type="NCBI Taxonomy" id="1123043"/>
    <lineage>
        <taxon>Bacteria</taxon>
        <taxon>Pseudomonadati</taxon>
        <taxon>Planctomycetota</taxon>
        <taxon>Planctomycetia</taxon>
        <taxon>Gemmatales</taxon>
        <taxon>Gemmataceae</taxon>
    </lineage>
</organism>
<evidence type="ECO:0000313" key="2">
    <source>
        <dbReference type="Proteomes" id="UP000676194"/>
    </source>
</evidence>
<dbReference type="AlphaFoldDB" id="A0A8E6EWB4"/>
<keyword evidence="2" id="KW-1185">Reference proteome</keyword>
<dbReference type="RefSeq" id="WP_213498534.1">
    <property type="nucleotide sequence ID" value="NZ_CP074694.1"/>
</dbReference>
<dbReference type="EMBL" id="CP074694">
    <property type="protein sequence ID" value="QVL33622.1"/>
    <property type="molecule type" value="Genomic_DNA"/>
</dbReference>
<evidence type="ECO:0000313" key="1">
    <source>
        <dbReference type="EMBL" id="QVL33622.1"/>
    </source>
</evidence>
<accession>A0A8E6EWB4</accession>
<protein>
    <submittedName>
        <fullName evidence="1">Uncharacterized protein</fullName>
    </submittedName>
</protein>
<gene>
    <name evidence="1" type="ORF">KIH39_06850</name>
</gene>
<sequence>MAAQLKLYRSFEEPEFEVLPEEKIHIRLGDLLPLVALAQRRHFTWLQDFLDDEVSISSDLHDVLLAFRSSRPSA</sequence>